<dbReference type="SFLD" id="SFLDS00029">
    <property type="entry name" value="Radical_SAM"/>
    <property type="match status" value="1"/>
</dbReference>
<dbReference type="InterPro" id="IPR013785">
    <property type="entry name" value="Aldolase_TIM"/>
</dbReference>
<evidence type="ECO:0000259" key="6">
    <source>
        <dbReference type="PROSITE" id="PS51918"/>
    </source>
</evidence>
<keyword evidence="4" id="KW-0411">Iron-sulfur</keyword>
<feature type="compositionally biased region" description="Low complexity" evidence="5">
    <location>
        <begin position="359"/>
        <end position="369"/>
    </location>
</feature>
<keyword evidence="1" id="KW-0949">S-adenosyl-L-methionine</keyword>
<evidence type="ECO:0000256" key="5">
    <source>
        <dbReference type="SAM" id="MobiDB-lite"/>
    </source>
</evidence>
<dbReference type="GO" id="GO:0051536">
    <property type="term" value="F:iron-sulfur cluster binding"/>
    <property type="evidence" value="ECO:0007669"/>
    <property type="project" value="UniProtKB-KW"/>
</dbReference>
<dbReference type="AlphaFoldDB" id="A0A3B1C9R5"/>
<organism evidence="7">
    <name type="scientific">hydrothermal vent metagenome</name>
    <dbReference type="NCBI Taxonomy" id="652676"/>
    <lineage>
        <taxon>unclassified sequences</taxon>
        <taxon>metagenomes</taxon>
        <taxon>ecological metagenomes</taxon>
    </lineage>
</organism>
<dbReference type="CDD" id="cd01335">
    <property type="entry name" value="Radical_SAM"/>
    <property type="match status" value="1"/>
</dbReference>
<dbReference type="SUPFAM" id="SSF102114">
    <property type="entry name" value="Radical SAM enzymes"/>
    <property type="match status" value="1"/>
</dbReference>
<evidence type="ECO:0000313" key="7">
    <source>
        <dbReference type="EMBL" id="VAX19600.1"/>
    </source>
</evidence>
<name>A0A3B1C9R5_9ZZZZ</name>
<accession>A0A3B1C9R5</accession>
<dbReference type="GO" id="GO:0046872">
    <property type="term" value="F:metal ion binding"/>
    <property type="evidence" value="ECO:0007669"/>
    <property type="project" value="UniProtKB-KW"/>
</dbReference>
<dbReference type="GO" id="GO:0003824">
    <property type="term" value="F:catalytic activity"/>
    <property type="evidence" value="ECO:0007669"/>
    <property type="project" value="InterPro"/>
</dbReference>
<keyword evidence="3" id="KW-0408">Iron</keyword>
<dbReference type="PANTHER" id="PTHR11228:SF7">
    <property type="entry name" value="PQQA PEPTIDE CYCLASE"/>
    <property type="match status" value="1"/>
</dbReference>
<dbReference type="GO" id="GO:0006783">
    <property type="term" value="P:heme biosynthetic process"/>
    <property type="evidence" value="ECO:0007669"/>
    <property type="project" value="TreeGrafter"/>
</dbReference>
<dbReference type="EMBL" id="UOGB01000152">
    <property type="protein sequence ID" value="VAX19600.1"/>
    <property type="molecule type" value="Genomic_DNA"/>
</dbReference>
<evidence type="ECO:0000256" key="2">
    <source>
        <dbReference type="ARBA" id="ARBA00022723"/>
    </source>
</evidence>
<dbReference type="PANTHER" id="PTHR11228">
    <property type="entry name" value="RADICAL SAM DOMAIN PROTEIN"/>
    <property type="match status" value="1"/>
</dbReference>
<dbReference type="Gene3D" id="3.20.20.70">
    <property type="entry name" value="Aldolase class I"/>
    <property type="match status" value="1"/>
</dbReference>
<feature type="domain" description="Radical SAM core" evidence="6">
    <location>
        <begin position="43"/>
        <end position="261"/>
    </location>
</feature>
<evidence type="ECO:0000256" key="1">
    <source>
        <dbReference type="ARBA" id="ARBA00022691"/>
    </source>
</evidence>
<dbReference type="Pfam" id="PF04055">
    <property type="entry name" value="Radical_SAM"/>
    <property type="match status" value="1"/>
</dbReference>
<sequence>MFLVIQMNKKLSRFALNFRYSFRPGKPVLIWRLVKIVLKSWFVKYEGLRYVDFSLDFACNLKCEHCFATALEDNDSARPKMTVKDYERVAKESMALGAVNFSFQGGETLMVKNLEEIISACKPWRNVISVTTNGTLLTKERAIKLRRLGVDIVTISLDSSIAGEHDKFRGGEAGVFDKAMQAIHNARNAGLNVTLGSVVTHESLHSEGITGLFDLAKKLKVILVLIMPVPAGNWAGDKTILLTKDDLDYIKNLTESTPYIRTDFQSNFGDYGCGAAKEILYLTPYGDTLTCPFLHIGFGNVLDEPVSVIRDKALALPQFSGYHQKCLASTDEEFIEKYLSKTFHAKKSPMPWDEVFNNSSASAKPPAGAKIEKSEVKTGL</sequence>
<dbReference type="PROSITE" id="PS51918">
    <property type="entry name" value="RADICAL_SAM"/>
    <property type="match status" value="1"/>
</dbReference>
<reference evidence="7" key="1">
    <citation type="submission" date="2018-06" db="EMBL/GenBank/DDBJ databases">
        <authorList>
            <person name="Zhirakovskaya E."/>
        </authorList>
    </citation>
    <scope>NUCLEOTIDE SEQUENCE</scope>
</reference>
<dbReference type="InterPro" id="IPR007197">
    <property type="entry name" value="rSAM"/>
</dbReference>
<evidence type="ECO:0000256" key="3">
    <source>
        <dbReference type="ARBA" id="ARBA00023004"/>
    </source>
</evidence>
<gene>
    <name evidence="7" type="ORF">MNBD_NITROSPINAE03-1005</name>
</gene>
<protein>
    <recommendedName>
        <fullName evidence="6">Radical SAM core domain-containing protein</fullName>
    </recommendedName>
</protein>
<feature type="compositionally biased region" description="Basic and acidic residues" evidence="5">
    <location>
        <begin position="370"/>
        <end position="380"/>
    </location>
</feature>
<dbReference type="SFLD" id="SFLDG01386">
    <property type="entry name" value="main_SPASM_domain-containing"/>
    <property type="match status" value="1"/>
</dbReference>
<dbReference type="SFLD" id="SFLDG01067">
    <property type="entry name" value="SPASM/twitch_domain_containing"/>
    <property type="match status" value="1"/>
</dbReference>
<proteinExistence type="predicted"/>
<dbReference type="InterPro" id="IPR050377">
    <property type="entry name" value="Radical_SAM_PqqE_MftC-like"/>
</dbReference>
<keyword evidence="2" id="KW-0479">Metal-binding</keyword>
<feature type="region of interest" description="Disordered" evidence="5">
    <location>
        <begin position="358"/>
        <end position="380"/>
    </location>
</feature>
<evidence type="ECO:0000256" key="4">
    <source>
        <dbReference type="ARBA" id="ARBA00023014"/>
    </source>
</evidence>
<dbReference type="InterPro" id="IPR058240">
    <property type="entry name" value="rSAM_sf"/>
</dbReference>